<feature type="compositionally biased region" description="Basic and acidic residues" evidence="1">
    <location>
        <begin position="1"/>
        <end position="14"/>
    </location>
</feature>
<feature type="non-terminal residue" evidence="2">
    <location>
        <position position="1"/>
    </location>
</feature>
<feature type="region of interest" description="Disordered" evidence="1">
    <location>
        <begin position="1"/>
        <end position="33"/>
    </location>
</feature>
<comment type="caution">
    <text evidence="2">The sequence shown here is derived from an EMBL/GenBank/DDBJ whole genome shotgun (WGS) entry which is preliminary data.</text>
</comment>
<name>X0ZJ53_9ZZZZ</name>
<protein>
    <submittedName>
        <fullName evidence="2">Uncharacterized protein</fullName>
    </submittedName>
</protein>
<accession>X0ZJ53</accession>
<gene>
    <name evidence="2" type="ORF">S01H1_75280</name>
</gene>
<organism evidence="2">
    <name type="scientific">marine sediment metagenome</name>
    <dbReference type="NCBI Taxonomy" id="412755"/>
    <lineage>
        <taxon>unclassified sequences</taxon>
        <taxon>metagenomes</taxon>
        <taxon>ecological metagenomes</taxon>
    </lineage>
</organism>
<sequence length="53" mass="5880">QESSRRIEERKLARESGSGAVGGKDKQLTEAQKANKHLEEIAKSVKEEKVTLT</sequence>
<proteinExistence type="predicted"/>
<evidence type="ECO:0000313" key="2">
    <source>
        <dbReference type="EMBL" id="GAG48346.1"/>
    </source>
</evidence>
<dbReference type="AlphaFoldDB" id="X0ZJ53"/>
<reference evidence="2" key="1">
    <citation type="journal article" date="2014" name="Front. Microbiol.">
        <title>High frequency of phylogenetically diverse reductive dehalogenase-homologous genes in deep subseafloor sedimentary metagenomes.</title>
        <authorList>
            <person name="Kawai M."/>
            <person name="Futagami T."/>
            <person name="Toyoda A."/>
            <person name="Takaki Y."/>
            <person name="Nishi S."/>
            <person name="Hori S."/>
            <person name="Arai W."/>
            <person name="Tsubouchi T."/>
            <person name="Morono Y."/>
            <person name="Uchiyama I."/>
            <person name="Ito T."/>
            <person name="Fujiyama A."/>
            <person name="Inagaki F."/>
            <person name="Takami H."/>
        </authorList>
    </citation>
    <scope>NUCLEOTIDE SEQUENCE</scope>
    <source>
        <strain evidence="2">Expedition CK06-06</strain>
    </source>
</reference>
<dbReference type="EMBL" id="BARS01050425">
    <property type="protein sequence ID" value="GAG48346.1"/>
    <property type="molecule type" value="Genomic_DNA"/>
</dbReference>
<evidence type="ECO:0000256" key="1">
    <source>
        <dbReference type="SAM" id="MobiDB-lite"/>
    </source>
</evidence>